<dbReference type="InterPro" id="IPR023123">
    <property type="entry name" value="Tubulin_C"/>
</dbReference>
<organism evidence="5 6">
    <name type="scientific">Meloidogyne javanica</name>
    <name type="common">Root-knot nematode worm</name>
    <dbReference type="NCBI Taxonomy" id="6303"/>
    <lineage>
        <taxon>Eukaryota</taxon>
        <taxon>Metazoa</taxon>
        <taxon>Ecdysozoa</taxon>
        <taxon>Nematoda</taxon>
        <taxon>Chromadorea</taxon>
        <taxon>Rhabditida</taxon>
        <taxon>Tylenchina</taxon>
        <taxon>Tylenchomorpha</taxon>
        <taxon>Tylenchoidea</taxon>
        <taxon>Meloidogynidae</taxon>
        <taxon>Meloidogyninae</taxon>
        <taxon>Meloidogyne</taxon>
        <taxon>Meloidogyne incognita group</taxon>
    </lineage>
</organism>
<dbReference type="WBParaSite" id="scaffold21237_cov174.g19664">
    <property type="protein sequence ID" value="scaffold21237_cov174.g19664"/>
    <property type="gene ID" value="scaffold21237_cov174.g19664"/>
</dbReference>
<reference evidence="6" key="1">
    <citation type="submission" date="2022-11" db="UniProtKB">
        <authorList>
            <consortium name="WormBaseParasite"/>
        </authorList>
    </citation>
    <scope>IDENTIFICATION</scope>
</reference>
<evidence type="ECO:0000313" key="6">
    <source>
        <dbReference type="WBParaSite" id="scaffold21237_cov174.g19664"/>
    </source>
</evidence>
<dbReference type="Gene3D" id="1.10.287.600">
    <property type="entry name" value="Helix hairpin bin"/>
    <property type="match status" value="1"/>
</dbReference>
<dbReference type="GO" id="GO:0005874">
    <property type="term" value="C:microtubule"/>
    <property type="evidence" value="ECO:0007669"/>
    <property type="project" value="UniProtKB-KW"/>
</dbReference>
<evidence type="ECO:0000256" key="3">
    <source>
        <dbReference type="ARBA" id="ARBA00022741"/>
    </source>
</evidence>
<keyword evidence="4" id="KW-0342">GTP-binding</keyword>
<accession>A0A915LWR0</accession>
<dbReference type="GO" id="GO:0005525">
    <property type="term" value="F:GTP binding"/>
    <property type="evidence" value="ECO:0007669"/>
    <property type="project" value="UniProtKB-KW"/>
</dbReference>
<keyword evidence="2" id="KW-0493">Microtubule</keyword>
<proteinExistence type="inferred from homology"/>
<dbReference type="Proteomes" id="UP000887561">
    <property type="component" value="Unplaced"/>
</dbReference>
<keyword evidence="5" id="KW-1185">Reference proteome</keyword>
<dbReference type="PANTHER" id="PTHR36527">
    <property type="entry name" value="OS01G0282866 PROTEIN"/>
    <property type="match status" value="1"/>
</dbReference>
<evidence type="ECO:0000313" key="5">
    <source>
        <dbReference type="Proteomes" id="UP000887561"/>
    </source>
</evidence>
<comment type="similarity">
    <text evidence="1">Belongs to the tubulin family.</text>
</comment>
<dbReference type="InterPro" id="IPR008280">
    <property type="entry name" value="Tub_FtsZ_C"/>
</dbReference>
<name>A0A915LWR0_MELJA</name>
<evidence type="ECO:0000256" key="1">
    <source>
        <dbReference type="ARBA" id="ARBA00009636"/>
    </source>
</evidence>
<dbReference type="AlphaFoldDB" id="A0A915LWR0"/>
<protein>
    <submittedName>
        <fullName evidence="6">Beta-tubulin</fullName>
    </submittedName>
</protein>
<sequence>GNSDSQLGGINVYYKKAHGFLPDNVKTAVCGIPPPGYKMSATFIGNSTAIKKMFERVSGQFKDKFRRKANLHWYTGEGMNEDEFTEAEYNVNDLMSEYQHYQDATADEDVVGVYTPKNGNKHLEKCKSVGMAFDS</sequence>
<evidence type="ECO:0000256" key="2">
    <source>
        <dbReference type="ARBA" id="ARBA00022701"/>
    </source>
</evidence>
<dbReference type="SUPFAM" id="SSF55307">
    <property type="entry name" value="Tubulin C-terminal domain-like"/>
    <property type="match status" value="1"/>
</dbReference>
<evidence type="ECO:0000256" key="4">
    <source>
        <dbReference type="ARBA" id="ARBA00023134"/>
    </source>
</evidence>
<keyword evidence="3" id="KW-0547">Nucleotide-binding</keyword>
<dbReference type="PANTHER" id="PTHR36527:SF8">
    <property type="entry name" value="TUBULIN BETA-4B CHAIN"/>
    <property type="match status" value="1"/>
</dbReference>